<reference evidence="3" key="3">
    <citation type="submission" date="2018-08" db="UniProtKB">
        <authorList>
            <consortium name="EnsemblPlants"/>
        </authorList>
    </citation>
    <scope>IDENTIFICATION</scope>
    <source>
        <strain evidence="3">cv. Bd21</strain>
    </source>
</reference>
<evidence type="ECO:0000313" key="3">
    <source>
        <dbReference type="EnsemblPlants" id="PNT69186"/>
    </source>
</evidence>
<dbReference type="EnsemblPlants" id="PNT69186">
    <property type="protein sequence ID" value="PNT69186"/>
    <property type="gene ID" value="BRADI_3g50893v3"/>
</dbReference>
<name>A0A2K2D4J5_BRADI</name>
<dbReference type="Gramene" id="PNT69186">
    <property type="protein sequence ID" value="PNT69186"/>
    <property type="gene ID" value="BRADI_3g50893v3"/>
</dbReference>
<protein>
    <submittedName>
        <fullName evidence="2 3">Uncharacterized protein</fullName>
    </submittedName>
</protein>
<accession>A0A2K2D4J5</accession>
<reference evidence="2" key="2">
    <citation type="submission" date="2017-06" db="EMBL/GenBank/DDBJ databases">
        <title>WGS assembly of Brachypodium distachyon.</title>
        <authorList>
            <consortium name="The International Brachypodium Initiative"/>
            <person name="Lucas S."/>
            <person name="Harmon-Smith M."/>
            <person name="Lail K."/>
            <person name="Tice H."/>
            <person name="Grimwood J."/>
            <person name="Bruce D."/>
            <person name="Barry K."/>
            <person name="Shu S."/>
            <person name="Lindquist E."/>
            <person name="Wang M."/>
            <person name="Pitluck S."/>
            <person name="Vogel J.P."/>
            <person name="Garvin D.F."/>
            <person name="Mockler T.C."/>
            <person name="Schmutz J."/>
            <person name="Rokhsar D."/>
            <person name="Bevan M.W."/>
        </authorList>
    </citation>
    <scope>NUCLEOTIDE SEQUENCE</scope>
    <source>
        <strain evidence="2">Bd21</strain>
    </source>
</reference>
<keyword evidence="1" id="KW-1133">Transmembrane helix</keyword>
<dbReference type="InParanoid" id="A0A2K2D4J5"/>
<keyword evidence="1" id="KW-0472">Membrane</keyword>
<evidence type="ECO:0000313" key="4">
    <source>
        <dbReference type="Proteomes" id="UP000008810"/>
    </source>
</evidence>
<evidence type="ECO:0000256" key="1">
    <source>
        <dbReference type="SAM" id="Phobius"/>
    </source>
</evidence>
<sequence length="152" mass="16137">MAVWAEYVSCVLRFTGTVRGATWLLFGFLFGLRFPSPRLLPSAGGFRVPIRCCSWLLLCRVVTPALLAVSWCSRCFSSSSSWFVSEVEVVGSGSPTTTDSFLCVCFGFPAASVSLAAVSSPPLCSICVALPIVLRIERGAGMANMAAARGGR</sequence>
<dbReference type="Proteomes" id="UP000008810">
    <property type="component" value="Chromosome 3"/>
</dbReference>
<reference evidence="2 3" key="1">
    <citation type="journal article" date="2010" name="Nature">
        <title>Genome sequencing and analysis of the model grass Brachypodium distachyon.</title>
        <authorList>
            <consortium name="International Brachypodium Initiative"/>
        </authorList>
    </citation>
    <scope>NUCLEOTIDE SEQUENCE [LARGE SCALE GENOMIC DNA]</scope>
    <source>
        <strain evidence="2 3">Bd21</strain>
    </source>
</reference>
<keyword evidence="4" id="KW-1185">Reference proteome</keyword>
<gene>
    <name evidence="2" type="ORF">BRADI_3g50893v3</name>
</gene>
<dbReference type="EMBL" id="CM000882">
    <property type="protein sequence ID" value="PNT69186.1"/>
    <property type="molecule type" value="Genomic_DNA"/>
</dbReference>
<dbReference type="AlphaFoldDB" id="A0A2K2D4J5"/>
<proteinExistence type="predicted"/>
<feature type="transmembrane region" description="Helical" evidence="1">
    <location>
        <begin position="12"/>
        <end position="32"/>
    </location>
</feature>
<organism evidence="2">
    <name type="scientific">Brachypodium distachyon</name>
    <name type="common">Purple false brome</name>
    <name type="synonym">Trachynia distachya</name>
    <dbReference type="NCBI Taxonomy" id="15368"/>
    <lineage>
        <taxon>Eukaryota</taxon>
        <taxon>Viridiplantae</taxon>
        <taxon>Streptophyta</taxon>
        <taxon>Embryophyta</taxon>
        <taxon>Tracheophyta</taxon>
        <taxon>Spermatophyta</taxon>
        <taxon>Magnoliopsida</taxon>
        <taxon>Liliopsida</taxon>
        <taxon>Poales</taxon>
        <taxon>Poaceae</taxon>
        <taxon>BOP clade</taxon>
        <taxon>Pooideae</taxon>
        <taxon>Stipodae</taxon>
        <taxon>Brachypodieae</taxon>
        <taxon>Brachypodium</taxon>
    </lineage>
</organism>
<keyword evidence="1" id="KW-0812">Transmembrane</keyword>
<evidence type="ECO:0000313" key="2">
    <source>
        <dbReference type="EMBL" id="PNT69186.1"/>
    </source>
</evidence>